<dbReference type="OrthoDB" id="9786503at2"/>
<gene>
    <name evidence="5" type="ORF">D7223_04000</name>
</gene>
<reference evidence="5 6" key="1">
    <citation type="journal article" date="2004" name="Syst. Appl. Microbiol.">
        <title>Cryptoendolithic actinomycetes from antarctic sandstone rock samples: Micromonospora endolithica sp. nov. and two isolates related to Micromonospora coerulea Jensen 1932.</title>
        <authorList>
            <person name="Hirsch P."/>
            <person name="Mevs U."/>
            <person name="Kroppenstedt R.M."/>
            <person name="Schumann P."/>
            <person name="Stackebrandt E."/>
        </authorList>
    </citation>
    <scope>NUCLEOTIDE SEQUENCE [LARGE SCALE GENOMIC DNA]</scope>
    <source>
        <strain evidence="5 6">JCM 12677</strain>
    </source>
</reference>
<dbReference type="Pfam" id="PF13649">
    <property type="entry name" value="Methyltransf_25"/>
    <property type="match status" value="1"/>
</dbReference>
<feature type="domain" description="Methyltransferase" evidence="4">
    <location>
        <begin position="49"/>
        <end position="143"/>
    </location>
</feature>
<keyword evidence="6" id="KW-1185">Reference proteome</keyword>
<keyword evidence="2 5" id="KW-0808">Transferase</keyword>
<dbReference type="Gene3D" id="3.40.50.150">
    <property type="entry name" value="Vaccinia Virus protein VP39"/>
    <property type="match status" value="1"/>
</dbReference>
<name>A0A3A9ZTW8_9ACTN</name>
<dbReference type="CDD" id="cd02440">
    <property type="entry name" value="AdoMet_MTases"/>
    <property type="match status" value="1"/>
</dbReference>
<accession>A0A3A9ZTW8</accession>
<protein>
    <submittedName>
        <fullName evidence="5">Class I SAM-dependent methyltransferase</fullName>
    </submittedName>
</protein>
<evidence type="ECO:0000313" key="5">
    <source>
        <dbReference type="EMBL" id="RKN50917.1"/>
    </source>
</evidence>
<evidence type="ECO:0000313" key="6">
    <source>
        <dbReference type="Proteomes" id="UP000281726"/>
    </source>
</evidence>
<keyword evidence="1 5" id="KW-0489">Methyltransferase</keyword>
<evidence type="ECO:0000256" key="1">
    <source>
        <dbReference type="ARBA" id="ARBA00022603"/>
    </source>
</evidence>
<dbReference type="InterPro" id="IPR029063">
    <property type="entry name" value="SAM-dependent_MTases_sf"/>
</dbReference>
<dbReference type="AlphaFoldDB" id="A0A3A9ZTW8"/>
<dbReference type="PANTHER" id="PTHR43464">
    <property type="entry name" value="METHYLTRANSFERASE"/>
    <property type="match status" value="1"/>
</dbReference>
<evidence type="ECO:0000256" key="3">
    <source>
        <dbReference type="ARBA" id="ARBA00022691"/>
    </source>
</evidence>
<proteinExistence type="predicted"/>
<dbReference type="SUPFAM" id="SSF53335">
    <property type="entry name" value="S-adenosyl-L-methionine-dependent methyltransferases"/>
    <property type="match status" value="1"/>
</dbReference>
<dbReference type="PANTHER" id="PTHR43464:SF19">
    <property type="entry name" value="UBIQUINONE BIOSYNTHESIS O-METHYLTRANSFERASE, MITOCHONDRIAL"/>
    <property type="match status" value="1"/>
</dbReference>
<keyword evidence="3" id="KW-0949">S-adenosyl-L-methionine</keyword>
<dbReference type="EMBL" id="RBAK01000001">
    <property type="protein sequence ID" value="RKN50917.1"/>
    <property type="molecule type" value="Genomic_DNA"/>
</dbReference>
<sequence length="217" mass="24180">MHDSHHHTRIDEETARFWDERYGQSERIWSGRPNPHLVDVAGRLPAGTVLDLGCGEGADAVWLAGQGWRVTAVDVSSTALDRARVAATEAGVTPRVEFRRHDLTRDFPTGTYDLVSAQFLQTPLEFPRLDVLRAAARAVAPGGRLLVVEHGEFPPWATDHHRHPDVHFPTPQETLDGLDLAPADWETERLDAPRRTATGPDGHTGELVDHLLLVRRR</sequence>
<dbReference type="Proteomes" id="UP000281726">
    <property type="component" value="Unassembled WGS sequence"/>
</dbReference>
<comment type="caution">
    <text evidence="5">The sequence shown here is derived from an EMBL/GenBank/DDBJ whole genome shotgun (WGS) entry which is preliminary data.</text>
</comment>
<organism evidence="5 6">
    <name type="scientific">Micromonospora endolithica</name>
    <dbReference type="NCBI Taxonomy" id="230091"/>
    <lineage>
        <taxon>Bacteria</taxon>
        <taxon>Bacillati</taxon>
        <taxon>Actinomycetota</taxon>
        <taxon>Actinomycetes</taxon>
        <taxon>Micromonosporales</taxon>
        <taxon>Micromonosporaceae</taxon>
        <taxon>Micromonospora</taxon>
    </lineage>
</organism>
<dbReference type="GO" id="GO:0008168">
    <property type="term" value="F:methyltransferase activity"/>
    <property type="evidence" value="ECO:0007669"/>
    <property type="project" value="UniProtKB-KW"/>
</dbReference>
<evidence type="ECO:0000259" key="4">
    <source>
        <dbReference type="Pfam" id="PF13649"/>
    </source>
</evidence>
<dbReference type="InterPro" id="IPR041698">
    <property type="entry name" value="Methyltransf_25"/>
</dbReference>
<dbReference type="GO" id="GO:0032259">
    <property type="term" value="P:methylation"/>
    <property type="evidence" value="ECO:0007669"/>
    <property type="project" value="UniProtKB-KW"/>
</dbReference>
<evidence type="ECO:0000256" key="2">
    <source>
        <dbReference type="ARBA" id="ARBA00022679"/>
    </source>
</evidence>
<dbReference type="RefSeq" id="WP_120724870.1">
    <property type="nucleotide sequence ID" value="NZ_RBAK01000001.1"/>
</dbReference>